<evidence type="ECO:0000313" key="2">
    <source>
        <dbReference type="EMBL" id="AAV46578.1"/>
    </source>
</evidence>
<feature type="transmembrane region" description="Helical" evidence="1">
    <location>
        <begin position="138"/>
        <end position="159"/>
    </location>
</feature>
<dbReference type="PATRIC" id="fig|272569.17.peg.2352"/>
<dbReference type="EMBL" id="AY596297">
    <property type="protein sequence ID" value="AAV46578.1"/>
    <property type="molecule type" value="Genomic_DNA"/>
</dbReference>
<gene>
    <name evidence="2" type="ordered locus">rrnAC1665</name>
</gene>
<dbReference type="PaxDb" id="272569-rrnAC1665"/>
<feature type="transmembrane region" description="Helical" evidence="1">
    <location>
        <begin position="63"/>
        <end position="82"/>
    </location>
</feature>
<feature type="transmembrane region" description="Helical" evidence="1">
    <location>
        <begin position="166"/>
        <end position="189"/>
    </location>
</feature>
<dbReference type="Proteomes" id="UP000001169">
    <property type="component" value="Chromosome I"/>
</dbReference>
<dbReference type="AlphaFoldDB" id="Q5V1M5"/>
<protein>
    <submittedName>
        <fullName evidence="2">Uncharacterized protein</fullName>
    </submittedName>
</protein>
<reference evidence="2 3" key="1">
    <citation type="journal article" date="2004" name="Genome Res.">
        <title>Genome sequence of Haloarcula marismortui: a halophilic archaeon from the Dead Sea.</title>
        <authorList>
            <person name="Baliga N.S."/>
            <person name="Bonneau R."/>
            <person name="Facciotti M.T."/>
            <person name="Pan M."/>
            <person name="Glusman G."/>
            <person name="Deutsch E.W."/>
            <person name="Shannon P."/>
            <person name="Chiu Y."/>
            <person name="Weng R.S."/>
            <person name="Gan R.R."/>
            <person name="Hung P."/>
            <person name="Date S.V."/>
            <person name="Marcotte E."/>
            <person name="Hood L."/>
            <person name="Ng W.V."/>
        </authorList>
    </citation>
    <scope>NUCLEOTIDE SEQUENCE [LARGE SCALE GENOMIC DNA]</scope>
    <source>
        <strain evidence="3">ATCC 43049 / DSM 3752 / JCM 8966 / VKM B-1809</strain>
    </source>
</reference>
<accession>Q5V1M5</accession>
<keyword evidence="3" id="KW-1185">Reference proteome</keyword>
<evidence type="ECO:0000256" key="1">
    <source>
        <dbReference type="SAM" id="Phobius"/>
    </source>
</evidence>
<evidence type="ECO:0000313" key="3">
    <source>
        <dbReference type="Proteomes" id="UP000001169"/>
    </source>
</evidence>
<dbReference type="eggNOG" id="arCOG04663">
    <property type="taxonomic scope" value="Archaea"/>
</dbReference>
<feature type="transmembrane region" description="Helical" evidence="1">
    <location>
        <begin position="209"/>
        <end position="227"/>
    </location>
</feature>
<name>Q5V1M5_HALMA</name>
<dbReference type="KEGG" id="hma:rrnAC1665"/>
<keyword evidence="1" id="KW-0812">Transmembrane</keyword>
<proteinExistence type="predicted"/>
<keyword evidence="1" id="KW-0472">Membrane</keyword>
<dbReference type="HOGENOM" id="CLU_098519_0_0_2"/>
<keyword evidence="1" id="KW-1133">Transmembrane helix</keyword>
<feature type="transmembrane region" description="Helical" evidence="1">
    <location>
        <begin position="88"/>
        <end position="106"/>
    </location>
</feature>
<organism evidence="2 3">
    <name type="scientific">Haloarcula marismortui (strain ATCC 43049 / DSM 3752 / JCM 8966 / VKM B-1809)</name>
    <name type="common">Halobacterium marismortui</name>
    <dbReference type="NCBI Taxonomy" id="272569"/>
    <lineage>
        <taxon>Archaea</taxon>
        <taxon>Methanobacteriati</taxon>
        <taxon>Methanobacteriota</taxon>
        <taxon>Stenosarchaea group</taxon>
        <taxon>Halobacteria</taxon>
        <taxon>Halobacteriales</taxon>
        <taxon>Haloarculaceae</taxon>
        <taxon>Haloarcula</taxon>
    </lineage>
</organism>
<sequence length="244" mass="27201">MRRQHHIPVEGAVAGINTSLGLFAVVPQFTAMSDGSGRSDSRPGTIGLEDSFKKLFRDGRTNAVIAWALVAILTAVFVESVFEADYRWILFVSVVGFVVLVPPVAFREWRVMLPWELLVLALLPILARGLVGGTVGTFASYLSLAALALLVIVELHMFTDLALTHWFAIGLVVLTTLAAVAVWTVFRWNADRFLGTSYLTTNEALMTEWLYVTLAGLAAGVLFDGYFRRRDRRLWRGIRRMVQR</sequence>
<dbReference type="STRING" id="272569.rrnAC1665"/>
<dbReference type="EnsemblBacteria" id="AAV46578">
    <property type="protein sequence ID" value="AAV46578"/>
    <property type="gene ID" value="rrnAC1665"/>
</dbReference>